<sequence length="295" mass="31612">MLFLFPSFLTFSFSARAYTAYKYLRSNFFTRTRPLVMVMPFHELSCSSVDSGTWAPLYALEDGPAPPSASAQPLLPQRSLPYIDEVFHALYVAPAAVAASDGKSPAPPPPRPAMAPAAGEGRTDSLHCYGGSTRDMFQFWERCSAPEAPSAQQRLSAGAGTPRTLFFPDGVAATGAGAHDGEVTEAATAAPHLNTVVQLRGAGAAATGAKAHGDSTIYSDLSGAADANRHPVPPDAKTGAQYHASTTQKEYYYKPYPERRTDTPSYMRPSARRHPRVGFAAKTEFIHGVKASRRS</sequence>
<feature type="signal peptide" evidence="2">
    <location>
        <begin position="1"/>
        <end position="17"/>
    </location>
</feature>
<evidence type="ECO:0000256" key="2">
    <source>
        <dbReference type="SAM" id="SignalP"/>
    </source>
</evidence>
<keyword evidence="4" id="KW-1185">Reference proteome</keyword>
<feature type="region of interest" description="Disordered" evidence="1">
    <location>
        <begin position="100"/>
        <end position="121"/>
    </location>
</feature>
<comment type="caution">
    <text evidence="3">The sequence shown here is derived from an EMBL/GenBank/DDBJ whole genome shotgun (WGS) entry which is preliminary data.</text>
</comment>
<dbReference type="AlphaFoldDB" id="S9V303"/>
<reference evidence="3 4" key="1">
    <citation type="journal article" date="2013" name="PLoS ONE">
        <title>Predicting the Proteins of Angomonas deanei, Strigomonas culicis and Their Respective Endosymbionts Reveals New Aspects of the Trypanosomatidae Family.</title>
        <authorList>
            <person name="Motta M.C."/>
            <person name="Martins A.C."/>
            <person name="de Souza S.S."/>
            <person name="Catta-Preta C.M."/>
            <person name="Silva R."/>
            <person name="Klein C.C."/>
            <person name="de Almeida L.G."/>
            <person name="de Lima Cunha O."/>
            <person name="Ciapina L.P."/>
            <person name="Brocchi M."/>
            <person name="Colabardini A.C."/>
            <person name="de Araujo Lima B."/>
            <person name="Machado C.R."/>
            <person name="de Almeida Soares C.M."/>
            <person name="Probst C.M."/>
            <person name="de Menezes C.B."/>
            <person name="Thompson C.E."/>
            <person name="Bartholomeu D.C."/>
            <person name="Gradia D.F."/>
            <person name="Pavoni D.P."/>
            <person name="Grisard E.C."/>
            <person name="Fantinatti-Garboggini F."/>
            <person name="Marchini F.K."/>
            <person name="Rodrigues-Luiz G.F."/>
            <person name="Wagner G."/>
            <person name="Goldman G.H."/>
            <person name="Fietto J.L."/>
            <person name="Elias M.C."/>
            <person name="Goldman M.H."/>
            <person name="Sagot M.F."/>
            <person name="Pereira M."/>
            <person name="Stoco P.H."/>
            <person name="de Mendonca-Neto R.P."/>
            <person name="Teixeira S.M."/>
            <person name="Maciel T.E."/>
            <person name="de Oliveira Mendes T.A."/>
            <person name="Urmenyi T.P."/>
            <person name="de Souza W."/>
            <person name="Schenkman S."/>
            <person name="de Vasconcelos A.T."/>
        </authorList>
    </citation>
    <scope>NUCLEOTIDE SEQUENCE [LARGE SCALE GENOMIC DNA]</scope>
</reference>
<organism evidence="3 4">
    <name type="scientific">Strigomonas culicis</name>
    <dbReference type="NCBI Taxonomy" id="28005"/>
    <lineage>
        <taxon>Eukaryota</taxon>
        <taxon>Discoba</taxon>
        <taxon>Euglenozoa</taxon>
        <taxon>Kinetoplastea</taxon>
        <taxon>Metakinetoplastina</taxon>
        <taxon>Trypanosomatida</taxon>
        <taxon>Trypanosomatidae</taxon>
        <taxon>Strigomonadinae</taxon>
        <taxon>Strigomonas</taxon>
    </lineage>
</organism>
<feature type="region of interest" description="Disordered" evidence="1">
    <location>
        <begin position="225"/>
        <end position="244"/>
    </location>
</feature>
<dbReference type="Proteomes" id="UP000015354">
    <property type="component" value="Unassembled WGS sequence"/>
</dbReference>
<evidence type="ECO:0000313" key="4">
    <source>
        <dbReference type="Proteomes" id="UP000015354"/>
    </source>
</evidence>
<feature type="chain" id="PRO_5004571859" evidence="2">
    <location>
        <begin position="18"/>
        <end position="295"/>
    </location>
</feature>
<proteinExistence type="predicted"/>
<accession>S9V303</accession>
<gene>
    <name evidence="3" type="ORF">STCU_10773</name>
</gene>
<dbReference type="EMBL" id="ATMH01010627">
    <property type="protein sequence ID" value="EPY17180.1"/>
    <property type="molecule type" value="Genomic_DNA"/>
</dbReference>
<evidence type="ECO:0000256" key="1">
    <source>
        <dbReference type="SAM" id="MobiDB-lite"/>
    </source>
</evidence>
<protein>
    <submittedName>
        <fullName evidence="3">Uncharacterized protein</fullName>
    </submittedName>
</protein>
<keyword evidence="2" id="KW-0732">Signal</keyword>
<name>S9V303_9TRYP</name>
<evidence type="ECO:0000313" key="3">
    <source>
        <dbReference type="EMBL" id="EPY17180.1"/>
    </source>
</evidence>